<dbReference type="Proteomes" id="UP000681720">
    <property type="component" value="Unassembled WGS sequence"/>
</dbReference>
<comment type="caution">
    <text evidence="1">The sequence shown here is derived from an EMBL/GenBank/DDBJ whole genome shotgun (WGS) entry which is preliminary data.</text>
</comment>
<gene>
    <name evidence="1" type="ORF">GIL414_LOCUS66691</name>
</gene>
<proteinExistence type="predicted"/>
<dbReference type="EMBL" id="CAJOBJ010317511">
    <property type="protein sequence ID" value="CAF5169646.1"/>
    <property type="molecule type" value="Genomic_DNA"/>
</dbReference>
<evidence type="ECO:0000313" key="1">
    <source>
        <dbReference type="EMBL" id="CAF5169646.1"/>
    </source>
</evidence>
<evidence type="ECO:0000313" key="2">
    <source>
        <dbReference type="Proteomes" id="UP000681720"/>
    </source>
</evidence>
<name>A0A8S3GP34_9BILA</name>
<dbReference type="AlphaFoldDB" id="A0A8S3GP34"/>
<protein>
    <submittedName>
        <fullName evidence="1">Uncharacterized protein</fullName>
    </submittedName>
</protein>
<accession>A0A8S3GP34</accession>
<organism evidence="1 2">
    <name type="scientific">Rotaria magnacalcarata</name>
    <dbReference type="NCBI Taxonomy" id="392030"/>
    <lineage>
        <taxon>Eukaryota</taxon>
        <taxon>Metazoa</taxon>
        <taxon>Spiralia</taxon>
        <taxon>Gnathifera</taxon>
        <taxon>Rotifera</taxon>
        <taxon>Eurotatoria</taxon>
        <taxon>Bdelloidea</taxon>
        <taxon>Philodinida</taxon>
        <taxon>Philodinidae</taxon>
        <taxon>Rotaria</taxon>
    </lineage>
</organism>
<sequence>PLNATTLPAGTLFIGIQRSPTITPTLVIFLICKSLVEPGR</sequence>
<feature type="non-terminal residue" evidence="1">
    <location>
        <position position="1"/>
    </location>
</feature>
<reference evidence="1" key="1">
    <citation type="submission" date="2021-02" db="EMBL/GenBank/DDBJ databases">
        <authorList>
            <person name="Nowell W R."/>
        </authorList>
    </citation>
    <scope>NUCLEOTIDE SEQUENCE</scope>
</reference>